<dbReference type="RefSeq" id="WP_018978031.1">
    <property type="nucleotide sequence ID" value="NZ_BMLN01000005.1"/>
</dbReference>
<protein>
    <submittedName>
        <fullName evidence="1">Uncharacterized protein</fullName>
    </submittedName>
</protein>
<name>A0ABQ2L5C4_9BACL</name>
<accession>A0ABQ2L5C4</accession>
<evidence type="ECO:0000313" key="1">
    <source>
        <dbReference type="EMBL" id="GGO00508.1"/>
    </source>
</evidence>
<proteinExistence type="predicted"/>
<dbReference type="Proteomes" id="UP000606653">
    <property type="component" value="Unassembled WGS sequence"/>
</dbReference>
<evidence type="ECO:0000313" key="2">
    <source>
        <dbReference type="Proteomes" id="UP000606653"/>
    </source>
</evidence>
<sequence>MAGSRIIALNRLDPADRFWRVFESKERDWFDRLEEDQEGVFEELGRMLQAIDDNLAFGISEGVEDGQRQLVLSANGIVDSFGSVISLYEAAPKLERWKIVAFRPRMEAAAGFVIRMEELELSCADIYFSWELKDQLIDLKVYIRHFDPADLRFVNAYFILLDSLIGEFDAASRIGETTFARLEDTEGLLTLNKIVRIVDNMI</sequence>
<gene>
    <name evidence="1" type="ORF">GCM10010969_21830</name>
</gene>
<dbReference type="EMBL" id="BMLN01000005">
    <property type="protein sequence ID" value="GGO00508.1"/>
    <property type="molecule type" value="Genomic_DNA"/>
</dbReference>
<comment type="caution">
    <text evidence="1">The sequence shown here is derived from an EMBL/GenBank/DDBJ whole genome shotgun (WGS) entry which is preliminary data.</text>
</comment>
<organism evidence="1 2">
    <name type="scientific">Saccharibacillus kuerlensis</name>
    <dbReference type="NCBI Taxonomy" id="459527"/>
    <lineage>
        <taxon>Bacteria</taxon>
        <taxon>Bacillati</taxon>
        <taxon>Bacillota</taxon>
        <taxon>Bacilli</taxon>
        <taxon>Bacillales</taxon>
        <taxon>Paenibacillaceae</taxon>
        <taxon>Saccharibacillus</taxon>
    </lineage>
</organism>
<keyword evidence="2" id="KW-1185">Reference proteome</keyword>
<reference evidence="2" key="1">
    <citation type="journal article" date="2019" name="Int. J. Syst. Evol. Microbiol.">
        <title>The Global Catalogue of Microorganisms (GCM) 10K type strain sequencing project: providing services to taxonomists for standard genome sequencing and annotation.</title>
        <authorList>
            <consortium name="The Broad Institute Genomics Platform"/>
            <consortium name="The Broad Institute Genome Sequencing Center for Infectious Disease"/>
            <person name="Wu L."/>
            <person name="Ma J."/>
        </authorList>
    </citation>
    <scope>NUCLEOTIDE SEQUENCE [LARGE SCALE GENOMIC DNA]</scope>
    <source>
        <strain evidence="2">CGMCC 1.6964</strain>
    </source>
</reference>